<keyword evidence="4" id="KW-1185">Reference proteome</keyword>
<reference evidence="3" key="1">
    <citation type="submission" date="2021-12" db="EMBL/GenBank/DDBJ databases">
        <title>Discovery of the Pendulisporaceae a myxobacterial family with distinct sporulation behavior and unique specialized metabolism.</title>
        <authorList>
            <person name="Garcia R."/>
            <person name="Popoff A."/>
            <person name="Bader C.D."/>
            <person name="Loehr J."/>
            <person name="Walesch S."/>
            <person name="Walt C."/>
            <person name="Boldt J."/>
            <person name="Bunk B."/>
            <person name="Haeckl F.J.F.P.J."/>
            <person name="Gunesch A.P."/>
            <person name="Birkelbach J."/>
            <person name="Nuebel U."/>
            <person name="Pietschmann T."/>
            <person name="Bach T."/>
            <person name="Mueller R."/>
        </authorList>
    </citation>
    <scope>NUCLEOTIDE SEQUENCE</scope>
    <source>
        <strain evidence="3">MSr11367</strain>
    </source>
</reference>
<protein>
    <submittedName>
        <fullName evidence="3">Tetratricopeptide repeat protein</fullName>
    </submittedName>
</protein>
<dbReference type="RefSeq" id="WP_394838687.1">
    <property type="nucleotide sequence ID" value="NZ_CP089929.1"/>
</dbReference>
<evidence type="ECO:0000256" key="1">
    <source>
        <dbReference type="ARBA" id="ARBA00022737"/>
    </source>
</evidence>
<name>A0ABZ2LGJ8_9BACT</name>
<evidence type="ECO:0000313" key="3">
    <source>
        <dbReference type="EMBL" id="WXB09013.1"/>
    </source>
</evidence>
<gene>
    <name evidence="3" type="ORF">LVJ94_17490</name>
</gene>
<dbReference type="SMART" id="SM00028">
    <property type="entry name" value="TPR"/>
    <property type="match status" value="3"/>
</dbReference>
<proteinExistence type="predicted"/>
<organism evidence="3 4">
    <name type="scientific">Pendulispora rubella</name>
    <dbReference type="NCBI Taxonomy" id="2741070"/>
    <lineage>
        <taxon>Bacteria</taxon>
        <taxon>Pseudomonadati</taxon>
        <taxon>Myxococcota</taxon>
        <taxon>Myxococcia</taxon>
        <taxon>Myxococcales</taxon>
        <taxon>Sorangiineae</taxon>
        <taxon>Pendulisporaceae</taxon>
        <taxon>Pendulispora</taxon>
    </lineage>
</organism>
<evidence type="ECO:0000313" key="4">
    <source>
        <dbReference type="Proteomes" id="UP001374803"/>
    </source>
</evidence>
<accession>A0ABZ2LGJ8</accession>
<dbReference type="PANTHER" id="PTHR45641:SF19">
    <property type="entry name" value="NEPHROCYSTIN-3"/>
    <property type="match status" value="1"/>
</dbReference>
<evidence type="ECO:0000256" key="2">
    <source>
        <dbReference type="ARBA" id="ARBA00022803"/>
    </source>
</evidence>
<dbReference type="InterPro" id="IPR019734">
    <property type="entry name" value="TPR_rpt"/>
</dbReference>
<dbReference type="EMBL" id="CP089983">
    <property type="protein sequence ID" value="WXB09013.1"/>
    <property type="molecule type" value="Genomic_DNA"/>
</dbReference>
<dbReference type="SUPFAM" id="SSF48452">
    <property type="entry name" value="TPR-like"/>
    <property type="match status" value="1"/>
</dbReference>
<dbReference type="Pfam" id="PF13176">
    <property type="entry name" value="TPR_7"/>
    <property type="match status" value="1"/>
</dbReference>
<keyword evidence="1" id="KW-0677">Repeat</keyword>
<keyword evidence="2" id="KW-0802">TPR repeat</keyword>
<dbReference type="Proteomes" id="UP001374803">
    <property type="component" value="Chromosome"/>
</dbReference>
<dbReference type="PANTHER" id="PTHR45641">
    <property type="entry name" value="TETRATRICOPEPTIDE REPEAT PROTEIN (AFU_ORTHOLOGUE AFUA_6G03870)"/>
    <property type="match status" value="1"/>
</dbReference>
<dbReference type="Gene3D" id="1.25.40.10">
    <property type="entry name" value="Tetratricopeptide repeat domain"/>
    <property type="match status" value="2"/>
</dbReference>
<sequence length="420" mass="46528">MQKLIDAVVDRLKDFVAQNQRVLLVVESNDASNGLLVKCLDVIDQDASDIFWTFVDDFTDAVAFVNAVASGVRIRRELACKALAKSDGAPWPELPPEAGHLAIHPALRMRALMTYARALSSNPDEQHLVWNLFPATITDPVGYRAFVLELMVHEFPSPWCHHMRVVIRDDVARPALRDAVQVLRGADWFAPRLGPHDIEKAVEEQVGDESLSVDERVQALLTLAGLDYAHGRFGDALAKYALAGRYYAGTGKLALYALTLNGIGEVHARTGNPEQARKYFESALTPATNRLSQANEPGRIDAIPVLLNVSLNLGNLYLSQNRWADAGRYYEGARDIAHGMANAHVEIQCIENIGACHFELGQYREAAQAWEKGTGLARTIQADEHLRTLLQRQRDAYNRLGLTDRRDAVDTELRHLPGGA</sequence>
<dbReference type="InterPro" id="IPR011990">
    <property type="entry name" value="TPR-like_helical_dom_sf"/>
</dbReference>